<dbReference type="GO" id="GO:0016491">
    <property type="term" value="F:oxidoreductase activity"/>
    <property type="evidence" value="ECO:0007669"/>
    <property type="project" value="InterPro"/>
</dbReference>
<evidence type="ECO:0000313" key="2">
    <source>
        <dbReference type="EMBL" id="MCD1294131.1"/>
    </source>
</evidence>
<dbReference type="NCBIfam" id="TIGR03605">
    <property type="entry name" value="antibiot_sagB"/>
    <property type="match status" value="1"/>
</dbReference>
<keyword evidence="3" id="KW-1185">Reference proteome</keyword>
<comment type="caution">
    <text evidence="2">The sequence shown here is derived from an EMBL/GenBank/DDBJ whole genome shotgun (WGS) entry which is preliminary data.</text>
</comment>
<reference evidence="2 3" key="1">
    <citation type="submission" date="2017-11" db="EMBL/GenBank/DDBJ databases">
        <title>Isolation and Characterization of Family Methanocellaceae Species from Potential Methane Hydrate Area Offshore Southwestern Taiwan.</title>
        <authorList>
            <person name="Zhang W.-L."/>
            <person name="Chen W.-C."/>
            <person name="Lai M.-C."/>
            <person name="Chen S.-C."/>
        </authorList>
    </citation>
    <scope>NUCLEOTIDE SEQUENCE [LARGE SCALE GENOMIC DNA]</scope>
    <source>
        <strain evidence="2 3">CWC-04</strain>
    </source>
</reference>
<dbReference type="EMBL" id="PGCK01000002">
    <property type="protein sequence ID" value="MCD1294131.1"/>
    <property type="molecule type" value="Genomic_DNA"/>
</dbReference>
<dbReference type="InterPro" id="IPR000415">
    <property type="entry name" value="Nitroreductase-like"/>
</dbReference>
<dbReference type="InterPro" id="IPR052544">
    <property type="entry name" value="Bacteriocin_Proc_Enz"/>
</dbReference>
<accession>A0AAP2W6I1</accession>
<feature type="domain" description="Nitroreductase" evidence="1">
    <location>
        <begin position="43"/>
        <end position="230"/>
    </location>
</feature>
<evidence type="ECO:0000313" key="3">
    <source>
        <dbReference type="Proteomes" id="UP001320159"/>
    </source>
</evidence>
<dbReference type="InterPro" id="IPR029479">
    <property type="entry name" value="Nitroreductase"/>
</dbReference>
<dbReference type="AlphaFoldDB" id="A0AAP2W6I1"/>
<gene>
    <name evidence="2" type="ORF">CUJ83_03875</name>
</gene>
<dbReference type="InterPro" id="IPR020051">
    <property type="entry name" value="SagB-type_dehydrogenase"/>
</dbReference>
<dbReference type="Pfam" id="PF00881">
    <property type="entry name" value="Nitroreductase"/>
    <property type="match status" value="1"/>
</dbReference>
<dbReference type="PANTHER" id="PTHR43745">
    <property type="entry name" value="NITROREDUCTASE MJ1384-RELATED"/>
    <property type="match status" value="1"/>
</dbReference>
<name>A0AAP2W6I1_9EURY</name>
<sequence>MLLAGCIHPQEDITAVTLSPLSGSIKLPEPSHDSDTSVEEALSSRRSVREFKDASLTLTEISQLLWAAQGITDPRGFRTAPSAGALYPLEVYVVAGNVEGLAPGVYKYRPAGHDLIPVKEGDARDGLCKAALGQPCVKGGAVDIVISGVYEMTTGKYSTPEQDYRTGASYPRGVKYVHMEAGHSAQNVCLQAESLGLGTVTIGAFSDSEVKRIIGMPEEERPLYIMPVGRV</sequence>
<organism evidence="2 3">
    <name type="scientific">Methanooceanicella nereidis</name>
    <dbReference type="NCBI Taxonomy" id="2052831"/>
    <lineage>
        <taxon>Archaea</taxon>
        <taxon>Methanobacteriati</taxon>
        <taxon>Methanobacteriota</taxon>
        <taxon>Stenosarchaea group</taxon>
        <taxon>Methanomicrobia</taxon>
        <taxon>Methanocellales</taxon>
        <taxon>Methanocellaceae</taxon>
        <taxon>Methanooceanicella</taxon>
    </lineage>
</organism>
<dbReference type="Gene3D" id="3.40.109.10">
    <property type="entry name" value="NADH Oxidase"/>
    <property type="match status" value="1"/>
</dbReference>
<dbReference type="SUPFAM" id="SSF55469">
    <property type="entry name" value="FMN-dependent nitroreductase-like"/>
    <property type="match status" value="1"/>
</dbReference>
<dbReference type="CDD" id="cd02142">
    <property type="entry name" value="McbC_SagB-like_oxidoreductase"/>
    <property type="match status" value="1"/>
</dbReference>
<dbReference type="Proteomes" id="UP001320159">
    <property type="component" value="Unassembled WGS sequence"/>
</dbReference>
<proteinExistence type="predicted"/>
<protein>
    <submittedName>
        <fullName evidence="2">Nitroreductase</fullName>
    </submittedName>
</protein>
<evidence type="ECO:0000259" key="1">
    <source>
        <dbReference type="Pfam" id="PF00881"/>
    </source>
</evidence>
<dbReference type="PANTHER" id="PTHR43745:SF2">
    <property type="entry name" value="NITROREDUCTASE MJ1384-RELATED"/>
    <property type="match status" value="1"/>
</dbReference>